<comment type="subcellular location">
    <subcellularLocation>
        <location evidence="1">Cytoplasm</location>
    </subcellularLocation>
</comment>
<dbReference type="Proteomes" id="UP001185737">
    <property type="component" value="Unassembled WGS sequence"/>
</dbReference>
<dbReference type="SUPFAM" id="SSF50249">
    <property type="entry name" value="Nucleic acid-binding proteins"/>
    <property type="match status" value="1"/>
</dbReference>
<evidence type="ECO:0000313" key="9">
    <source>
        <dbReference type="Proteomes" id="UP001185737"/>
    </source>
</evidence>
<dbReference type="SMART" id="SM00357">
    <property type="entry name" value="CSP"/>
    <property type="match status" value="1"/>
</dbReference>
<dbReference type="PANTHER" id="PTHR46565">
    <property type="entry name" value="COLD SHOCK DOMAIN PROTEIN 2"/>
    <property type="match status" value="1"/>
</dbReference>
<evidence type="ECO:0000256" key="2">
    <source>
        <dbReference type="ARBA" id="ARBA00022490"/>
    </source>
</evidence>
<dbReference type="PIRSF" id="PIRSF002599">
    <property type="entry name" value="Cold_shock_A"/>
    <property type="match status" value="1"/>
</dbReference>
<dbReference type="Pfam" id="PF00313">
    <property type="entry name" value="CSD"/>
    <property type="match status" value="1"/>
</dbReference>
<proteinExistence type="predicted"/>
<dbReference type="InterPro" id="IPR012156">
    <property type="entry name" value="Cold_shock_CspA"/>
</dbReference>
<keyword evidence="9" id="KW-1185">Reference proteome</keyword>
<dbReference type="CDD" id="cd04458">
    <property type="entry name" value="CSP_CDS"/>
    <property type="match status" value="1"/>
</dbReference>
<dbReference type="InterPro" id="IPR012340">
    <property type="entry name" value="NA-bd_OB-fold"/>
</dbReference>
<dbReference type="PROSITE" id="PS51857">
    <property type="entry name" value="CSD_2"/>
    <property type="match status" value="1"/>
</dbReference>
<evidence type="ECO:0000256" key="4">
    <source>
        <dbReference type="ARBA" id="ARBA00023125"/>
    </source>
</evidence>
<reference evidence="8 9" key="1">
    <citation type="submission" date="2023-10" db="EMBL/GenBank/DDBJ databases">
        <title>Development of a sustainable strategy for remediation of hydrocarbon-contaminated territories based on the waste exchange concept.</title>
        <authorList>
            <person name="Krivoruchko A."/>
        </authorList>
    </citation>
    <scope>NUCLEOTIDE SEQUENCE [LARGE SCALE GENOMIC DNA]</scope>
    <source>
        <strain evidence="8 9">IEGM 60</strain>
    </source>
</reference>
<evidence type="ECO:0000256" key="1">
    <source>
        <dbReference type="ARBA" id="ARBA00004496"/>
    </source>
</evidence>
<keyword evidence="4" id="KW-0238">DNA-binding</keyword>
<evidence type="ECO:0000256" key="3">
    <source>
        <dbReference type="ARBA" id="ARBA00023015"/>
    </source>
</evidence>
<dbReference type="EMBL" id="JAWLKA010000004">
    <property type="protein sequence ID" value="MDV6280571.1"/>
    <property type="molecule type" value="Genomic_DNA"/>
</dbReference>
<dbReference type="PANTHER" id="PTHR46565:SF20">
    <property type="entry name" value="COLD SHOCK DOMAIN-CONTAINING PROTEIN 4"/>
    <property type="match status" value="1"/>
</dbReference>
<sequence>MAQGTVHWFNGEKGFGFIRPDDGSAYLFVQFSEIQVSGYKSLEENQRVEFEVGREPKGVYAQNVRPV</sequence>
<comment type="caution">
    <text evidence="8">The sequence shown here is derived from an EMBL/GenBank/DDBJ whole genome shotgun (WGS) entry which is preliminary data.</text>
</comment>
<dbReference type="PRINTS" id="PR00050">
    <property type="entry name" value="COLDSHOCK"/>
</dbReference>
<evidence type="ECO:0000313" key="8">
    <source>
        <dbReference type="EMBL" id="MDV6280571.1"/>
    </source>
</evidence>
<evidence type="ECO:0000256" key="5">
    <source>
        <dbReference type="ARBA" id="ARBA00023159"/>
    </source>
</evidence>
<evidence type="ECO:0000259" key="7">
    <source>
        <dbReference type="PROSITE" id="PS51857"/>
    </source>
</evidence>
<gene>
    <name evidence="8" type="ORF">R3Q59_08655</name>
</gene>
<keyword evidence="2" id="KW-0963">Cytoplasm</keyword>
<dbReference type="Gene3D" id="2.40.50.140">
    <property type="entry name" value="Nucleic acid-binding proteins"/>
    <property type="match status" value="1"/>
</dbReference>
<dbReference type="RefSeq" id="WP_283332860.1">
    <property type="nucleotide sequence ID" value="NZ_JAWLKA010000004.1"/>
</dbReference>
<keyword evidence="6" id="KW-0804">Transcription</keyword>
<keyword evidence="5" id="KW-0010">Activator</keyword>
<name>A0ABU4CAK0_RHOJO</name>
<accession>A0ABU4CAK0</accession>
<dbReference type="InterPro" id="IPR002059">
    <property type="entry name" value="CSP_DNA-bd"/>
</dbReference>
<dbReference type="InterPro" id="IPR011129">
    <property type="entry name" value="CSD"/>
</dbReference>
<feature type="domain" description="CSD" evidence="7">
    <location>
        <begin position="1"/>
        <end position="66"/>
    </location>
</feature>
<evidence type="ECO:0000256" key="6">
    <source>
        <dbReference type="ARBA" id="ARBA00023163"/>
    </source>
</evidence>
<organism evidence="8 9">
    <name type="scientific">Rhodococcus jostii</name>
    <dbReference type="NCBI Taxonomy" id="132919"/>
    <lineage>
        <taxon>Bacteria</taxon>
        <taxon>Bacillati</taxon>
        <taxon>Actinomycetota</taxon>
        <taxon>Actinomycetes</taxon>
        <taxon>Mycobacteriales</taxon>
        <taxon>Nocardiaceae</taxon>
        <taxon>Rhodococcus</taxon>
    </lineage>
</organism>
<keyword evidence="3" id="KW-0805">Transcription regulation</keyword>
<protein>
    <submittedName>
        <fullName evidence="8">Cold-shock protein</fullName>
    </submittedName>
</protein>